<evidence type="ECO:0000313" key="11">
    <source>
        <dbReference type="Proteomes" id="UP000663877"/>
    </source>
</evidence>
<evidence type="ECO:0000313" key="10">
    <source>
        <dbReference type="Proteomes" id="UP000663832"/>
    </source>
</evidence>
<dbReference type="Pfam" id="PF00001">
    <property type="entry name" value="7tm_1"/>
    <property type="match status" value="1"/>
</dbReference>
<dbReference type="OrthoDB" id="10015248at2759"/>
<dbReference type="Proteomes" id="UP000663832">
    <property type="component" value="Unassembled WGS sequence"/>
</dbReference>
<dbReference type="EMBL" id="CAJNOI010000045">
    <property type="protein sequence ID" value="CAF0930071.1"/>
    <property type="molecule type" value="Genomic_DNA"/>
</dbReference>
<evidence type="ECO:0000256" key="3">
    <source>
        <dbReference type="ARBA" id="ARBA00022989"/>
    </source>
</evidence>
<dbReference type="InterPro" id="IPR017452">
    <property type="entry name" value="GPCR_Rhodpsn_7TM"/>
</dbReference>
<proteinExistence type="predicted"/>
<organism evidence="7 11">
    <name type="scientific">Adineta steineri</name>
    <dbReference type="NCBI Taxonomy" id="433720"/>
    <lineage>
        <taxon>Eukaryota</taxon>
        <taxon>Metazoa</taxon>
        <taxon>Spiralia</taxon>
        <taxon>Gnathifera</taxon>
        <taxon>Rotifera</taxon>
        <taxon>Eurotatoria</taxon>
        <taxon>Bdelloidea</taxon>
        <taxon>Adinetida</taxon>
        <taxon>Adinetidae</taxon>
        <taxon>Adineta</taxon>
    </lineage>
</organism>
<reference evidence="7" key="1">
    <citation type="submission" date="2021-02" db="EMBL/GenBank/DDBJ databases">
        <authorList>
            <person name="Nowell W R."/>
        </authorList>
    </citation>
    <scope>NUCLEOTIDE SEQUENCE</scope>
</reference>
<dbReference type="GO" id="GO:0004930">
    <property type="term" value="F:G protein-coupled receptor activity"/>
    <property type="evidence" value="ECO:0007669"/>
    <property type="project" value="InterPro"/>
</dbReference>
<evidence type="ECO:0000313" key="7">
    <source>
        <dbReference type="EMBL" id="CAF0930071.1"/>
    </source>
</evidence>
<feature type="transmembrane region" description="Helical" evidence="5">
    <location>
        <begin position="111"/>
        <end position="130"/>
    </location>
</feature>
<evidence type="ECO:0000256" key="2">
    <source>
        <dbReference type="ARBA" id="ARBA00022692"/>
    </source>
</evidence>
<gene>
    <name evidence="7" type="ORF">BJG266_LOCUS12037</name>
    <name evidence="8" type="ORF">QVE165_LOCUS39896</name>
    <name evidence="9" type="ORF">QVE165_LOCUS39937</name>
</gene>
<name>A0A814BL81_9BILA</name>
<sequence length="299" mass="35092">MIVGLLSGILAMITFKNKRVRDVGCSLYILGSSMTTLFTMIMFGLKFWILILAQMAFIVNRSFLSFQCYSIDFLRQICLNMNQWLNAFVAIERAIMILKSTRFSKTKSKQIAKLAIIILLIFIIGTTIHGPMYRRLIEEGEENDNEKRIWCIVTYSLSLETFNSFIQIFHVCVPFMINLISVVILITRKTRQQSTLQTHRTYKQILQEQFRQHRHLFLAPVILVILTLPRLIISLASKCMQSVNDSWLFLIGYFISFIPPMLTFVIFILPSKFYKKEFHKSVVQYRTNVQRRLHLILQR</sequence>
<dbReference type="SUPFAM" id="SSF81321">
    <property type="entry name" value="Family A G protein-coupled receptor-like"/>
    <property type="match status" value="1"/>
</dbReference>
<feature type="transmembrane region" description="Helical" evidence="5">
    <location>
        <begin position="165"/>
        <end position="186"/>
    </location>
</feature>
<evidence type="ECO:0000313" key="9">
    <source>
        <dbReference type="EMBL" id="CAF1445536.1"/>
    </source>
</evidence>
<feature type="domain" description="G-protein coupled receptors family 1 profile" evidence="6">
    <location>
        <begin position="7"/>
        <end position="267"/>
    </location>
</feature>
<dbReference type="GO" id="GO:0016020">
    <property type="term" value="C:membrane"/>
    <property type="evidence" value="ECO:0007669"/>
    <property type="project" value="UniProtKB-SubCell"/>
</dbReference>
<feature type="transmembrane region" description="Helical" evidence="5">
    <location>
        <begin position="247"/>
        <end position="269"/>
    </location>
</feature>
<evidence type="ECO:0000259" key="6">
    <source>
        <dbReference type="PROSITE" id="PS50262"/>
    </source>
</evidence>
<accession>A0A814BL81</accession>
<evidence type="ECO:0000256" key="1">
    <source>
        <dbReference type="ARBA" id="ARBA00004370"/>
    </source>
</evidence>
<evidence type="ECO:0000256" key="4">
    <source>
        <dbReference type="ARBA" id="ARBA00023136"/>
    </source>
</evidence>
<dbReference type="AlphaFoldDB" id="A0A814BL81"/>
<keyword evidence="10" id="KW-1185">Reference proteome</keyword>
<keyword evidence="4 5" id="KW-0472">Membrane</keyword>
<feature type="transmembrane region" description="Helical" evidence="5">
    <location>
        <begin position="37"/>
        <end position="59"/>
    </location>
</feature>
<comment type="caution">
    <text evidence="7">The sequence shown here is derived from an EMBL/GenBank/DDBJ whole genome shotgun (WGS) entry which is preliminary data.</text>
</comment>
<keyword evidence="2 5" id="KW-0812">Transmembrane</keyword>
<feature type="transmembrane region" description="Helical" evidence="5">
    <location>
        <begin position="216"/>
        <end position="235"/>
    </location>
</feature>
<dbReference type="Proteomes" id="UP000663877">
    <property type="component" value="Unassembled WGS sequence"/>
</dbReference>
<keyword evidence="3 5" id="KW-1133">Transmembrane helix</keyword>
<comment type="subcellular location">
    <subcellularLocation>
        <location evidence="1">Membrane</location>
    </subcellularLocation>
</comment>
<dbReference type="PROSITE" id="PS50262">
    <property type="entry name" value="G_PROTEIN_RECEP_F1_2"/>
    <property type="match status" value="1"/>
</dbReference>
<evidence type="ECO:0000313" key="8">
    <source>
        <dbReference type="EMBL" id="CAF1444947.1"/>
    </source>
</evidence>
<dbReference type="EMBL" id="CAJNOM010000451">
    <property type="protein sequence ID" value="CAF1445536.1"/>
    <property type="molecule type" value="Genomic_DNA"/>
</dbReference>
<dbReference type="Gene3D" id="1.20.1070.10">
    <property type="entry name" value="Rhodopsin 7-helix transmembrane proteins"/>
    <property type="match status" value="1"/>
</dbReference>
<dbReference type="EMBL" id="CAJNOM010000450">
    <property type="protein sequence ID" value="CAF1444947.1"/>
    <property type="molecule type" value="Genomic_DNA"/>
</dbReference>
<evidence type="ECO:0000256" key="5">
    <source>
        <dbReference type="SAM" id="Phobius"/>
    </source>
</evidence>
<dbReference type="InterPro" id="IPR000276">
    <property type="entry name" value="GPCR_Rhodpsn"/>
</dbReference>
<protein>
    <recommendedName>
        <fullName evidence="6">G-protein coupled receptors family 1 profile domain-containing protein</fullName>
    </recommendedName>
</protein>